<accession>A0A195B683</accession>
<name>A0A195B683_9HYME</name>
<protein>
    <submittedName>
        <fullName evidence="2">Uncharacterized protein</fullName>
    </submittedName>
</protein>
<dbReference type="EMBL" id="KQ976579">
    <property type="protein sequence ID" value="KYM80016.1"/>
    <property type="molecule type" value="Genomic_DNA"/>
</dbReference>
<keyword evidence="3" id="KW-1185">Reference proteome</keyword>
<evidence type="ECO:0000313" key="2">
    <source>
        <dbReference type="EMBL" id="KYM80016.1"/>
    </source>
</evidence>
<gene>
    <name evidence="2" type="ORF">ALC53_09542</name>
</gene>
<proteinExistence type="predicted"/>
<feature type="coiled-coil region" evidence="1">
    <location>
        <begin position="185"/>
        <end position="212"/>
    </location>
</feature>
<reference evidence="2 3" key="1">
    <citation type="submission" date="2015-09" db="EMBL/GenBank/DDBJ databases">
        <title>Atta colombica WGS genome.</title>
        <authorList>
            <person name="Nygaard S."/>
            <person name="Hu H."/>
            <person name="Boomsma J."/>
            <person name="Zhang G."/>
        </authorList>
    </citation>
    <scope>NUCLEOTIDE SEQUENCE [LARGE SCALE GENOMIC DNA]</scope>
    <source>
        <strain evidence="2">Treedump-2</strain>
        <tissue evidence="2">Whole body</tissue>
    </source>
</reference>
<organism evidence="2 3">
    <name type="scientific">Atta colombica</name>
    <dbReference type="NCBI Taxonomy" id="520822"/>
    <lineage>
        <taxon>Eukaryota</taxon>
        <taxon>Metazoa</taxon>
        <taxon>Ecdysozoa</taxon>
        <taxon>Arthropoda</taxon>
        <taxon>Hexapoda</taxon>
        <taxon>Insecta</taxon>
        <taxon>Pterygota</taxon>
        <taxon>Neoptera</taxon>
        <taxon>Endopterygota</taxon>
        <taxon>Hymenoptera</taxon>
        <taxon>Apocrita</taxon>
        <taxon>Aculeata</taxon>
        <taxon>Formicoidea</taxon>
        <taxon>Formicidae</taxon>
        <taxon>Myrmicinae</taxon>
        <taxon>Atta</taxon>
    </lineage>
</organism>
<dbReference type="AlphaFoldDB" id="A0A195B683"/>
<dbReference type="Proteomes" id="UP000078540">
    <property type="component" value="Unassembled WGS sequence"/>
</dbReference>
<keyword evidence="1" id="KW-0175">Coiled coil</keyword>
<evidence type="ECO:0000313" key="3">
    <source>
        <dbReference type="Proteomes" id="UP000078540"/>
    </source>
</evidence>
<sequence length="228" mass="26679">MSLSNQMFKCDCIKTNNLTKDELNRITDDVNKALIDPKGNELFESYLSQFKFLDGLVSLRLYNTCSEILNEKQNRSSQSNLSEESLELLITKVKMIKKTIEEEDITAIDFHIMTDLNKALEAKNKEKLLGVLERIKEECQNSLRDLHQNFRYLFRQSVTDIQLSSLDILPETLRRQVQKTWHQKYDALLSQNEQLKRQIVALDCAMKQKQKEVCLTIAVSYLYLNHRV</sequence>
<evidence type="ECO:0000256" key="1">
    <source>
        <dbReference type="SAM" id="Coils"/>
    </source>
</evidence>